<keyword evidence="3 6" id="KW-0378">Hydrolase</keyword>
<dbReference type="Proteomes" id="UP000052008">
    <property type="component" value="Unassembled WGS sequence"/>
</dbReference>
<feature type="active site" description="Charge relay system" evidence="5 6">
    <location>
        <position position="248"/>
    </location>
</feature>
<name>A0A0S7WQ27_UNCT6</name>
<evidence type="ECO:0000256" key="3">
    <source>
        <dbReference type="ARBA" id="ARBA00022801"/>
    </source>
</evidence>
<feature type="active site" description="Charge relay system" evidence="5 6">
    <location>
        <position position="457"/>
    </location>
</feature>
<feature type="signal peptide" evidence="7">
    <location>
        <begin position="1"/>
        <end position="21"/>
    </location>
</feature>
<reference evidence="9 10" key="1">
    <citation type="journal article" date="2015" name="Microbiome">
        <title>Genomic resolution of linkages in carbon, nitrogen, and sulfur cycling among widespread estuary sediment bacteria.</title>
        <authorList>
            <person name="Baker B.J."/>
            <person name="Lazar C.S."/>
            <person name="Teske A.P."/>
            <person name="Dick G.J."/>
        </authorList>
    </citation>
    <scope>NUCLEOTIDE SEQUENCE [LARGE SCALE GENOMIC DNA]</scope>
    <source>
        <strain evidence="9">DG_24</strain>
    </source>
</reference>
<dbReference type="PRINTS" id="PR00723">
    <property type="entry name" value="SUBTILISIN"/>
</dbReference>
<dbReference type="PROSITE" id="PS51892">
    <property type="entry name" value="SUBTILASE"/>
    <property type="match status" value="1"/>
</dbReference>
<evidence type="ECO:0000313" key="9">
    <source>
        <dbReference type="EMBL" id="KPJ52228.1"/>
    </source>
</evidence>
<comment type="caution">
    <text evidence="9">The sequence shown here is derived from an EMBL/GenBank/DDBJ whole genome shotgun (WGS) entry which is preliminary data.</text>
</comment>
<dbReference type="InterPro" id="IPR050131">
    <property type="entry name" value="Peptidase_S8_subtilisin-like"/>
</dbReference>
<dbReference type="InterPro" id="IPR036852">
    <property type="entry name" value="Peptidase_S8/S53_dom_sf"/>
</dbReference>
<evidence type="ECO:0000256" key="7">
    <source>
        <dbReference type="SAM" id="SignalP"/>
    </source>
</evidence>
<evidence type="ECO:0000259" key="8">
    <source>
        <dbReference type="Pfam" id="PF00082"/>
    </source>
</evidence>
<feature type="domain" description="Peptidase S8/S53" evidence="8">
    <location>
        <begin position="184"/>
        <end position="505"/>
    </location>
</feature>
<dbReference type="SUPFAM" id="SSF52743">
    <property type="entry name" value="Subtilisin-like"/>
    <property type="match status" value="1"/>
</dbReference>
<dbReference type="InterPro" id="IPR000209">
    <property type="entry name" value="Peptidase_S8/S53_dom"/>
</dbReference>
<keyword evidence="2 6" id="KW-0645">Protease</keyword>
<dbReference type="Pfam" id="PF00082">
    <property type="entry name" value="Peptidase_S8"/>
    <property type="match status" value="1"/>
</dbReference>
<dbReference type="EMBL" id="LIZS01000070">
    <property type="protein sequence ID" value="KPJ52228.1"/>
    <property type="molecule type" value="Genomic_DNA"/>
</dbReference>
<comment type="similarity">
    <text evidence="1 6">Belongs to the peptidase S8 family.</text>
</comment>
<feature type="chain" id="PRO_5006639563" description="Peptidase S8/S53 domain-containing protein" evidence="7">
    <location>
        <begin position="22"/>
        <end position="627"/>
    </location>
</feature>
<dbReference type="STRING" id="1703770.AMJ39_08360"/>
<dbReference type="PANTHER" id="PTHR43806:SF11">
    <property type="entry name" value="CEREVISIN-RELATED"/>
    <property type="match status" value="1"/>
</dbReference>
<dbReference type="Gene3D" id="3.40.50.200">
    <property type="entry name" value="Peptidase S8/S53 domain"/>
    <property type="match status" value="1"/>
</dbReference>
<gene>
    <name evidence="9" type="ORF">AMJ39_08360</name>
</gene>
<evidence type="ECO:0000256" key="5">
    <source>
        <dbReference type="PIRSR" id="PIRSR615500-1"/>
    </source>
</evidence>
<proteinExistence type="inferred from homology"/>
<dbReference type="InterPro" id="IPR015500">
    <property type="entry name" value="Peptidase_S8_subtilisin-rel"/>
</dbReference>
<organism evidence="9 10">
    <name type="scientific">candidate division TA06 bacterium DG_24</name>
    <dbReference type="NCBI Taxonomy" id="1703770"/>
    <lineage>
        <taxon>Bacteria</taxon>
        <taxon>Bacteria division TA06</taxon>
    </lineage>
</organism>
<accession>A0A0S7WQ27</accession>
<evidence type="ECO:0000256" key="2">
    <source>
        <dbReference type="ARBA" id="ARBA00022670"/>
    </source>
</evidence>
<feature type="active site" description="Charge relay system" evidence="5 6">
    <location>
        <position position="193"/>
    </location>
</feature>
<dbReference type="GO" id="GO:0004252">
    <property type="term" value="F:serine-type endopeptidase activity"/>
    <property type="evidence" value="ECO:0007669"/>
    <property type="project" value="UniProtKB-UniRule"/>
</dbReference>
<evidence type="ECO:0000256" key="1">
    <source>
        <dbReference type="ARBA" id="ARBA00011073"/>
    </source>
</evidence>
<dbReference type="AlphaFoldDB" id="A0A0S7WQ27"/>
<evidence type="ECO:0000256" key="6">
    <source>
        <dbReference type="PROSITE-ProRule" id="PRU01240"/>
    </source>
</evidence>
<keyword evidence="4 6" id="KW-0720">Serine protease</keyword>
<evidence type="ECO:0000313" key="10">
    <source>
        <dbReference type="Proteomes" id="UP000052008"/>
    </source>
</evidence>
<evidence type="ECO:0000256" key="4">
    <source>
        <dbReference type="ARBA" id="ARBA00022825"/>
    </source>
</evidence>
<dbReference type="GO" id="GO:0006508">
    <property type="term" value="P:proteolysis"/>
    <property type="evidence" value="ECO:0007669"/>
    <property type="project" value="UniProtKB-KW"/>
</dbReference>
<dbReference type="PANTHER" id="PTHR43806">
    <property type="entry name" value="PEPTIDASE S8"/>
    <property type="match status" value="1"/>
</dbReference>
<keyword evidence="7" id="KW-0732">Signal</keyword>
<sequence>MKRAAVMSGALVMVMAFGALASTSFVGITAPLREQMAMVNSDELIRVNLVMTNHLDPGYLSERAAGMSKVERRRFVLDELKRFSESSQREVRGYLEKMEASGHVDNIQIIWMANAINFEATPAVIERLARLKGVRSIDWDEPFPLETLLDLPEKTPHRVGAGDQYLWNLERIRAPEVWDLGFTGQGVVIGNIDTGTDYNHPDLADHIWINEGEIPNNGIDDDNNGYIDDWRGWDFVNNDNDPMDQSGHGTSTAGIAAGDGTGGTQTGVAPDAEIMILLSGGEGPAWAAVQYAADNGADVVTSSQSYKFGYHQPDYGMFRQMAEYELAAGVIHSNSIGNQGGDPAHPIPWNISTPGNCPPPWLHPDQTLIGGLSSTLGCGATDINDIIKSYSGRGPAAWEDIQAYYPSYPHPMPPEYWDYPYDNGNQMGLLKPDVSAPTDVTTTQLGGGYTSGFSGTSAATPHLGGSLCLMLSAAPSATPAMLCEAIQMTALDLGAPGKDNLYGAGRIDVYEAVQALMVGAVSLQLAPGTSSVPQGGTFEIEVTATNNTGEVQVFDAWADVVLPNSNPYGPVAGPRTVTLGPNQTRVRTVTQRIPSTAPLGAYTYCGKIGTYPDDVMDQDCFDIEVTP</sequence>
<protein>
    <recommendedName>
        <fullName evidence="8">Peptidase S8/S53 domain-containing protein</fullName>
    </recommendedName>
</protein>